<gene>
    <name evidence="3" type="ORF">IHE70_42965</name>
</gene>
<dbReference type="GeneID" id="79935944"/>
<accession>A0A927LBT8</accession>
<dbReference type="Proteomes" id="UP000661025">
    <property type="component" value="Unassembled WGS sequence"/>
</dbReference>
<proteinExistence type="predicted"/>
<feature type="region of interest" description="Disordered" evidence="1">
    <location>
        <begin position="76"/>
        <end position="109"/>
    </location>
</feature>
<dbReference type="AlphaFoldDB" id="A0A927LBT8"/>
<evidence type="ECO:0000256" key="2">
    <source>
        <dbReference type="SAM" id="Phobius"/>
    </source>
</evidence>
<keyword evidence="2" id="KW-0812">Transmembrane</keyword>
<reference evidence="3" key="1">
    <citation type="submission" date="2020-09" db="EMBL/GenBank/DDBJ databases">
        <title>Streptomyces canutascabiei sp. nov., which causes potato common scab and is distributed across the world.</title>
        <authorList>
            <person name="Nguyen H.P."/>
            <person name="Weisberg A.J."/>
            <person name="Chang J.H."/>
            <person name="Clarke C.R."/>
        </authorList>
    </citation>
    <scope>NUCLEOTIDE SEQUENCE</scope>
    <source>
        <strain evidence="3">ID-01-6.2a</strain>
    </source>
</reference>
<protein>
    <submittedName>
        <fullName evidence="3">Uncharacterized protein</fullName>
    </submittedName>
</protein>
<evidence type="ECO:0000313" key="3">
    <source>
        <dbReference type="EMBL" id="MBD9729826.1"/>
    </source>
</evidence>
<dbReference type="EMBL" id="JACYXT010000032">
    <property type="protein sequence ID" value="MBD9729826.1"/>
    <property type="molecule type" value="Genomic_DNA"/>
</dbReference>
<sequence>MDTHTSRPRPLRQVTATATATGSALAVVLLPLVVGALVARTAGADPMASVNALIAGGGERAKLSRNHLPVLRDMRSAPRRVGARLTRRRPPEGGPAGRRLPDRLTGGLPGCLPGRLAGRRLLAGREDVRVEVPDGRER</sequence>
<evidence type="ECO:0000313" key="4">
    <source>
        <dbReference type="Proteomes" id="UP000661025"/>
    </source>
</evidence>
<dbReference type="RefSeq" id="WP_192365850.1">
    <property type="nucleotide sequence ID" value="NZ_CP119182.1"/>
</dbReference>
<feature type="compositionally biased region" description="Basic residues" evidence="1">
    <location>
        <begin position="77"/>
        <end position="88"/>
    </location>
</feature>
<organism evidence="3 4">
    <name type="scientific">Streptomyces caniscabiei</name>
    <dbReference type="NCBI Taxonomy" id="2746961"/>
    <lineage>
        <taxon>Bacteria</taxon>
        <taxon>Bacillati</taxon>
        <taxon>Actinomycetota</taxon>
        <taxon>Actinomycetes</taxon>
        <taxon>Kitasatosporales</taxon>
        <taxon>Streptomycetaceae</taxon>
        <taxon>Streptomyces</taxon>
    </lineage>
</organism>
<keyword evidence="2" id="KW-0472">Membrane</keyword>
<evidence type="ECO:0000256" key="1">
    <source>
        <dbReference type="SAM" id="MobiDB-lite"/>
    </source>
</evidence>
<keyword evidence="2" id="KW-1133">Transmembrane helix</keyword>
<name>A0A927LBT8_9ACTN</name>
<comment type="caution">
    <text evidence="3">The sequence shown here is derived from an EMBL/GenBank/DDBJ whole genome shotgun (WGS) entry which is preliminary data.</text>
</comment>
<feature type="transmembrane region" description="Helical" evidence="2">
    <location>
        <begin position="20"/>
        <end position="39"/>
    </location>
</feature>